<name>A0A6G1GSL0_9PEZI</name>
<sequence length="234" mass="26086">MNELPLTGVLPVHDRCMILLERALAMWRRSKGQTPGWKIDIDILYECLVTYRTVNARIGLCYRELSESAKDQFWCLQQGDEAFVVDPVRNRAVSIYTRSLPRLPKPVKALASSSRNLLRKDFSDPFGKLPLEILTLILLKVSKKSIVPAMVASRSLLFTQCMISIGFGANVWTSTCLGCGSSLGYVPARSWTLSTGVRYTIISARVGSKTAYLTGDAYGKYAMKCCQATRKSRT</sequence>
<evidence type="ECO:0008006" key="3">
    <source>
        <dbReference type="Google" id="ProtNLM"/>
    </source>
</evidence>
<keyword evidence="2" id="KW-1185">Reference proteome</keyword>
<dbReference type="AlphaFoldDB" id="A0A6G1GSL0"/>
<organism evidence="1 2">
    <name type="scientific">Aulographum hederae CBS 113979</name>
    <dbReference type="NCBI Taxonomy" id="1176131"/>
    <lineage>
        <taxon>Eukaryota</taxon>
        <taxon>Fungi</taxon>
        <taxon>Dikarya</taxon>
        <taxon>Ascomycota</taxon>
        <taxon>Pezizomycotina</taxon>
        <taxon>Dothideomycetes</taxon>
        <taxon>Pleosporomycetidae</taxon>
        <taxon>Aulographales</taxon>
        <taxon>Aulographaceae</taxon>
    </lineage>
</organism>
<dbReference type="EMBL" id="ML977171">
    <property type="protein sequence ID" value="KAF1983915.1"/>
    <property type="molecule type" value="Genomic_DNA"/>
</dbReference>
<gene>
    <name evidence="1" type="ORF">K402DRAFT_152043</name>
</gene>
<dbReference type="Proteomes" id="UP000800041">
    <property type="component" value="Unassembled WGS sequence"/>
</dbReference>
<evidence type="ECO:0000313" key="1">
    <source>
        <dbReference type="EMBL" id="KAF1983915.1"/>
    </source>
</evidence>
<evidence type="ECO:0000313" key="2">
    <source>
        <dbReference type="Proteomes" id="UP000800041"/>
    </source>
</evidence>
<dbReference type="OrthoDB" id="9984533at2759"/>
<proteinExistence type="predicted"/>
<reference evidence="1" key="1">
    <citation type="journal article" date="2020" name="Stud. Mycol.">
        <title>101 Dothideomycetes genomes: a test case for predicting lifestyles and emergence of pathogens.</title>
        <authorList>
            <person name="Haridas S."/>
            <person name="Albert R."/>
            <person name="Binder M."/>
            <person name="Bloem J."/>
            <person name="Labutti K."/>
            <person name="Salamov A."/>
            <person name="Andreopoulos B."/>
            <person name="Baker S."/>
            <person name="Barry K."/>
            <person name="Bills G."/>
            <person name="Bluhm B."/>
            <person name="Cannon C."/>
            <person name="Castanera R."/>
            <person name="Culley D."/>
            <person name="Daum C."/>
            <person name="Ezra D."/>
            <person name="Gonzalez J."/>
            <person name="Henrissat B."/>
            <person name="Kuo A."/>
            <person name="Liang C."/>
            <person name="Lipzen A."/>
            <person name="Lutzoni F."/>
            <person name="Magnuson J."/>
            <person name="Mondo S."/>
            <person name="Nolan M."/>
            <person name="Ohm R."/>
            <person name="Pangilinan J."/>
            <person name="Park H.-J."/>
            <person name="Ramirez L."/>
            <person name="Alfaro M."/>
            <person name="Sun H."/>
            <person name="Tritt A."/>
            <person name="Yoshinaga Y."/>
            <person name="Zwiers L.-H."/>
            <person name="Turgeon B."/>
            <person name="Goodwin S."/>
            <person name="Spatafora J."/>
            <person name="Crous P."/>
            <person name="Grigoriev I."/>
        </authorList>
    </citation>
    <scope>NUCLEOTIDE SEQUENCE</scope>
    <source>
        <strain evidence="1">CBS 113979</strain>
    </source>
</reference>
<accession>A0A6G1GSL0</accession>
<protein>
    <recommendedName>
        <fullName evidence="3">F-box domain-containing protein</fullName>
    </recommendedName>
</protein>